<dbReference type="Pfam" id="PF00226">
    <property type="entry name" value="DnaJ"/>
    <property type="match status" value="1"/>
</dbReference>
<name>A0A9P4V6L8_9PLEO</name>
<dbReference type="CDD" id="cd06257">
    <property type="entry name" value="DnaJ"/>
    <property type="match status" value="1"/>
</dbReference>
<dbReference type="Proteomes" id="UP000799444">
    <property type="component" value="Unassembled WGS sequence"/>
</dbReference>
<dbReference type="SUPFAM" id="SSF46565">
    <property type="entry name" value="Chaperone J-domain"/>
    <property type="match status" value="1"/>
</dbReference>
<reference evidence="3" key="1">
    <citation type="journal article" date="2020" name="Stud. Mycol.">
        <title>101 Dothideomycetes genomes: a test case for predicting lifestyles and emergence of pathogens.</title>
        <authorList>
            <person name="Haridas S."/>
            <person name="Albert R."/>
            <person name="Binder M."/>
            <person name="Bloem J."/>
            <person name="Labutti K."/>
            <person name="Salamov A."/>
            <person name="Andreopoulos B."/>
            <person name="Baker S."/>
            <person name="Barry K."/>
            <person name="Bills G."/>
            <person name="Bluhm B."/>
            <person name="Cannon C."/>
            <person name="Castanera R."/>
            <person name="Culley D."/>
            <person name="Daum C."/>
            <person name="Ezra D."/>
            <person name="Gonzalez J."/>
            <person name="Henrissat B."/>
            <person name="Kuo A."/>
            <person name="Liang C."/>
            <person name="Lipzen A."/>
            <person name="Lutzoni F."/>
            <person name="Magnuson J."/>
            <person name="Mondo S."/>
            <person name="Nolan M."/>
            <person name="Ohm R."/>
            <person name="Pangilinan J."/>
            <person name="Park H.-J."/>
            <person name="Ramirez L."/>
            <person name="Alfaro M."/>
            <person name="Sun H."/>
            <person name="Tritt A."/>
            <person name="Yoshinaga Y."/>
            <person name="Zwiers L.-H."/>
            <person name="Turgeon B."/>
            <person name="Goodwin S."/>
            <person name="Spatafora J."/>
            <person name="Crous P."/>
            <person name="Grigoriev I."/>
        </authorList>
    </citation>
    <scope>NUCLEOTIDE SEQUENCE</scope>
    <source>
        <strain evidence="3">CBS 125425</strain>
    </source>
</reference>
<sequence>MADDIIDELNAMGKEMDKDAEIERILAEFRLDAYSVLGLQPGVPDSDIKKVYRAKSLLIHPDKTKNPKAPDAFDRLKKAQTELLDEKKRKQLDSFIDDARYLLMKEKKLTKDDTEVMQSEEFLQDWREKTKWVIMDNEKDRMKREKAMLREEGREARKVEEEMDARKRKREHEQAWEDTREQRIDSWRDFKGGANGGNKKKKKKVKVLG</sequence>
<feature type="domain" description="J" evidence="2">
    <location>
        <begin position="32"/>
        <end position="96"/>
    </location>
</feature>
<evidence type="ECO:0000256" key="1">
    <source>
        <dbReference type="SAM" id="MobiDB-lite"/>
    </source>
</evidence>
<comment type="caution">
    <text evidence="3">The sequence shown here is derived from an EMBL/GenBank/DDBJ whole genome shotgun (WGS) entry which is preliminary data.</text>
</comment>
<accession>A0A9P4V6L8</accession>
<evidence type="ECO:0000259" key="2">
    <source>
        <dbReference type="PROSITE" id="PS50076"/>
    </source>
</evidence>
<evidence type="ECO:0000313" key="4">
    <source>
        <dbReference type="Proteomes" id="UP000799444"/>
    </source>
</evidence>
<keyword evidence="4" id="KW-1185">Reference proteome</keyword>
<dbReference type="Gene3D" id="1.10.287.110">
    <property type="entry name" value="DnaJ domain"/>
    <property type="match status" value="1"/>
</dbReference>
<dbReference type="OrthoDB" id="342454at2759"/>
<dbReference type="EMBL" id="ML996102">
    <property type="protein sequence ID" value="KAF2739964.1"/>
    <property type="molecule type" value="Genomic_DNA"/>
</dbReference>
<dbReference type="PANTHER" id="PTHR46620">
    <property type="entry name" value="J DOMAIN-CONTAINING PROTEIN SPF31"/>
    <property type="match status" value="1"/>
</dbReference>
<dbReference type="AlphaFoldDB" id="A0A9P4V6L8"/>
<dbReference type="PRINTS" id="PR00625">
    <property type="entry name" value="JDOMAIN"/>
</dbReference>
<dbReference type="SMART" id="SM00271">
    <property type="entry name" value="DnaJ"/>
    <property type="match status" value="1"/>
</dbReference>
<dbReference type="PANTHER" id="PTHR46620:SF1">
    <property type="entry name" value="J DOMAIN-CONTAINING PROTEIN SPF31"/>
    <property type="match status" value="1"/>
</dbReference>
<organism evidence="3 4">
    <name type="scientific">Polyplosphaeria fusca</name>
    <dbReference type="NCBI Taxonomy" id="682080"/>
    <lineage>
        <taxon>Eukaryota</taxon>
        <taxon>Fungi</taxon>
        <taxon>Dikarya</taxon>
        <taxon>Ascomycota</taxon>
        <taxon>Pezizomycotina</taxon>
        <taxon>Dothideomycetes</taxon>
        <taxon>Pleosporomycetidae</taxon>
        <taxon>Pleosporales</taxon>
        <taxon>Tetraplosphaeriaceae</taxon>
        <taxon>Polyplosphaeria</taxon>
    </lineage>
</organism>
<dbReference type="InterPro" id="IPR001623">
    <property type="entry name" value="DnaJ_domain"/>
</dbReference>
<protein>
    <submittedName>
        <fullName evidence="3">DnaJ-domain-containing protein</fullName>
    </submittedName>
</protein>
<dbReference type="InterPro" id="IPR036869">
    <property type="entry name" value="J_dom_sf"/>
</dbReference>
<evidence type="ECO:0000313" key="3">
    <source>
        <dbReference type="EMBL" id="KAF2739964.1"/>
    </source>
</evidence>
<feature type="compositionally biased region" description="Basic residues" evidence="1">
    <location>
        <begin position="198"/>
        <end position="209"/>
    </location>
</feature>
<feature type="compositionally biased region" description="Basic and acidic residues" evidence="1">
    <location>
        <begin position="171"/>
        <end position="191"/>
    </location>
</feature>
<gene>
    <name evidence="3" type="ORF">EJ04DRAFT_261446</name>
</gene>
<dbReference type="PROSITE" id="PS50076">
    <property type="entry name" value="DNAJ_2"/>
    <property type="match status" value="1"/>
</dbReference>
<proteinExistence type="predicted"/>
<feature type="region of interest" description="Disordered" evidence="1">
    <location>
        <begin position="152"/>
        <end position="209"/>
    </location>
</feature>